<feature type="region of interest" description="Disordered" evidence="1">
    <location>
        <begin position="31"/>
        <end position="55"/>
    </location>
</feature>
<accession>A0ABP8YIW0</accession>
<dbReference type="Proteomes" id="UP001500556">
    <property type="component" value="Unassembled WGS sequence"/>
</dbReference>
<gene>
    <name evidence="2" type="ORF">GCM10025782_29760</name>
</gene>
<reference evidence="3" key="1">
    <citation type="journal article" date="2019" name="Int. J. Syst. Evol. Microbiol.">
        <title>The Global Catalogue of Microorganisms (GCM) 10K type strain sequencing project: providing services to taxonomists for standard genome sequencing and annotation.</title>
        <authorList>
            <consortium name="The Broad Institute Genomics Platform"/>
            <consortium name="The Broad Institute Genome Sequencing Center for Infectious Disease"/>
            <person name="Wu L."/>
            <person name="Ma J."/>
        </authorList>
    </citation>
    <scope>NUCLEOTIDE SEQUENCE [LARGE SCALE GENOMIC DNA]</scope>
    <source>
        <strain evidence="3">JCM 18961</strain>
    </source>
</reference>
<organism evidence="2 3">
    <name type="scientific">Pedococcus ginsenosidimutans</name>
    <dbReference type="NCBI Taxonomy" id="490570"/>
    <lineage>
        <taxon>Bacteria</taxon>
        <taxon>Bacillati</taxon>
        <taxon>Actinomycetota</taxon>
        <taxon>Actinomycetes</taxon>
        <taxon>Micrococcales</taxon>
        <taxon>Intrasporangiaceae</taxon>
        <taxon>Pedococcus</taxon>
    </lineage>
</organism>
<evidence type="ECO:0000256" key="1">
    <source>
        <dbReference type="SAM" id="MobiDB-lite"/>
    </source>
</evidence>
<evidence type="ECO:0000313" key="2">
    <source>
        <dbReference type="EMBL" id="GAA4729001.1"/>
    </source>
</evidence>
<protein>
    <submittedName>
        <fullName evidence="2">Uncharacterized protein</fullName>
    </submittedName>
</protein>
<proteinExistence type="predicted"/>
<comment type="caution">
    <text evidence="2">The sequence shown here is derived from an EMBL/GenBank/DDBJ whole genome shotgun (WGS) entry which is preliminary data.</text>
</comment>
<name>A0ABP8YIW0_9MICO</name>
<sequence>MRLTVEHIAQSSTSDFVSVLQQKIKEDHTPLSQWLPTSHRPIRERPVIGRSGMGV</sequence>
<dbReference type="EMBL" id="BAABLO010000012">
    <property type="protein sequence ID" value="GAA4729001.1"/>
    <property type="molecule type" value="Genomic_DNA"/>
</dbReference>
<evidence type="ECO:0000313" key="3">
    <source>
        <dbReference type="Proteomes" id="UP001500556"/>
    </source>
</evidence>
<keyword evidence="3" id="KW-1185">Reference proteome</keyword>